<dbReference type="Gene3D" id="3.30.710.10">
    <property type="entry name" value="Potassium Channel Kv1.1, Chain A"/>
    <property type="match status" value="1"/>
</dbReference>
<dbReference type="AlphaFoldDB" id="A0AAN6WIT0"/>
<organism evidence="2 3">
    <name type="scientific">Podospora australis</name>
    <dbReference type="NCBI Taxonomy" id="1536484"/>
    <lineage>
        <taxon>Eukaryota</taxon>
        <taxon>Fungi</taxon>
        <taxon>Dikarya</taxon>
        <taxon>Ascomycota</taxon>
        <taxon>Pezizomycotina</taxon>
        <taxon>Sordariomycetes</taxon>
        <taxon>Sordariomycetidae</taxon>
        <taxon>Sordariales</taxon>
        <taxon>Podosporaceae</taxon>
        <taxon>Podospora</taxon>
    </lineage>
</organism>
<sequence length="285" mass="32107">MEKERFLSSDAKLLETGLFSDVTVRCQDREWNLHKAILCTRSEWFEKALNGKFQEAQTGIVKIEDFEPEAVNWVVRYIYTGACHIPSLKGKSTRKTNFVTSIEVYTVADFFQLAPLVKIALDTLSAEFDAKLPAIQIEQKPAGDWLPEFFEAIGLIYADTPLCGTTMTPMTPIRTAFVAFAHAARFYFLQNTAFTKFLDEEAPVFALDMFRAMRNTGDFVAHAPEPCCSYCKTRPGRCEKAYYTHIGPDTLKLQAACSNCAAKKDFASGMQNWMGKQAYGRSPMT</sequence>
<dbReference type="Proteomes" id="UP001302126">
    <property type="component" value="Unassembled WGS sequence"/>
</dbReference>
<keyword evidence="3" id="KW-1185">Reference proteome</keyword>
<evidence type="ECO:0000313" key="2">
    <source>
        <dbReference type="EMBL" id="KAK4182685.1"/>
    </source>
</evidence>
<feature type="domain" description="BTB" evidence="1">
    <location>
        <begin position="20"/>
        <end position="87"/>
    </location>
</feature>
<dbReference type="EMBL" id="MU864623">
    <property type="protein sequence ID" value="KAK4182685.1"/>
    <property type="molecule type" value="Genomic_DNA"/>
</dbReference>
<dbReference type="PANTHER" id="PTHR24413">
    <property type="entry name" value="SPECKLE-TYPE POZ PROTEIN"/>
    <property type="match status" value="1"/>
</dbReference>
<reference evidence="2" key="1">
    <citation type="journal article" date="2023" name="Mol. Phylogenet. Evol.">
        <title>Genome-scale phylogeny and comparative genomics of the fungal order Sordariales.</title>
        <authorList>
            <person name="Hensen N."/>
            <person name="Bonometti L."/>
            <person name="Westerberg I."/>
            <person name="Brannstrom I.O."/>
            <person name="Guillou S."/>
            <person name="Cros-Aarteil S."/>
            <person name="Calhoun S."/>
            <person name="Haridas S."/>
            <person name="Kuo A."/>
            <person name="Mondo S."/>
            <person name="Pangilinan J."/>
            <person name="Riley R."/>
            <person name="LaButti K."/>
            <person name="Andreopoulos B."/>
            <person name="Lipzen A."/>
            <person name="Chen C."/>
            <person name="Yan M."/>
            <person name="Daum C."/>
            <person name="Ng V."/>
            <person name="Clum A."/>
            <person name="Steindorff A."/>
            <person name="Ohm R.A."/>
            <person name="Martin F."/>
            <person name="Silar P."/>
            <person name="Natvig D.O."/>
            <person name="Lalanne C."/>
            <person name="Gautier V."/>
            <person name="Ament-Velasquez S.L."/>
            <person name="Kruys A."/>
            <person name="Hutchinson M.I."/>
            <person name="Powell A.J."/>
            <person name="Barry K."/>
            <person name="Miller A.N."/>
            <person name="Grigoriev I.V."/>
            <person name="Debuchy R."/>
            <person name="Gladieux P."/>
            <person name="Hiltunen Thoren M."/>
            <person name="Johannesson H."/>
        </authorList>
    </citation>
    <scope>NUCLEOTIDE SEQUENCE</scope>
    <source>
        <strain evidence="2">PSN309</strain>
    </source>
</reference>
<protein>
    <submittedName>
        <fullName evidence="2">BTB/POZ protein</fullName>
    </submittedName>
</protein>
<dbReference type="InterPro" id="IPR011333">
    <property type="entry name" value="SKP1/BTB/POZ_sf"/>
</dbReference>
<name>A0AAN6WIT0_9PEZI</name>
<accession>A0AAN6WIT0</accession>
<reference evidence="2" key="2">
    <citation type="submission" date="2023-05" db="EMBL/GenBank/DDBJ databases">
        <authorList>
            <consortium name="Lawrence Berkeley National Laboratory"/>
            <person name="Steindorff A."/>
            <person name="Hensen N."/>
            <person name="Bonometti L."/>
            <person name="Westerberg I."/>
            <person name="Brannstrom I.O."/>
            <person name="Guillou S."/>
            <person name="Cros-Aarteil S."/>
            <person name="Calhoun S."/>
            <person name="Haridas S."/>
            <person name="Kuo A."/>
            <person name="Mondo S."/>
            <person name="Pangilinan J."/>
            <person name="Riley R."/>
            <person name="Labutti K."/>
            <person name="Andreopoulos B."/>
            <person name="Lipzen A."/>
            <person name="Chen C."/>
            <person name="Yanf M."/>
            <person name="Daum C."/>
            <person name="Ng V."/>
            <person name="Clum A."/>
            <person name="Ohm R."/>
            <person name="Martin F."/>
            <person name="Silar P."/>
            <person name="Natvig D."/>
            <person name="Lalanne C."/>
            <person name="Gautier V."/>
            <person name="Ament-Velasquez S.L."/>
            <person name="Kruys A."/>
            <person name="Hutchinson M.I."/>
            <person name="Powell A.J."/>
            <person name="Barry K."/>
            <person name="Miller A.N."/>
            <person name="Grigoriev I.V."/>
            <person name="Debuchy R."/>
            <person name="Gladieux P."/>
            <person name="Thoren M.H."/>
            <person name="Johannesson H."/>
        </authorList>
    </citation>
    <scope>NUCLEOTIDE SEQUENCE</scope>
    <source>
        <strain evidence="2">PSN309</strain>
    </source>
</reference>
<dbReference type="SMART" id="SM00225">
    <property type="entry name" value="BTB"/>
    <property type="match status" value="1"/>
</dbReference>
<proteinExistence type="predicted"/>
<evidence type="ECO:0000313" key="3">
    <source>
        <dbReference type="Proteomes" id="UP001302126"/>
    </source>
</evidence>
<dbReference type="PROSITE" id="PS50097">
    <property type="entry name" value="BTB"/>
    <property type="match status" value="1"/>
</dbReference>
<dbReference type="CDD" id="cd18186">
    <property type="entry name" value="BTB_POZ_ZBTB_KLHL-like"/>
    <property type="match status" value="1"/>
</dbReference>
<dbReference type="Pfam" id="PF00651">
    <property type="entry name" value="BTB"/>
    <property type="match status" value="1"/>
</dbReference>
<gene>
    <name evidence="2" type="ORF">QBC35DRAFT_444769</name>
</gene>
<dbReference type="InterPro" id="IPR000210">
    <property type="entry name" value="BTB/POZ_dom"/>
</dbReference>
<evidence type="ECO:0000259" key="1">
    <source>
        <dbReference type="PROSITE" id="PS50097"/>
    </source>
</evidence>
<comment type="caution">
    <text evidence="2">The sequence shown here is derived from an EMBL/GenBank/DDBJ whole genome shotgun (WGS) entry which is preliminary data.</text>
</comment>
<dbReference type="SUPFAM" id="SSF54695">
    <property type="entry name" value="POZ domain"/>
    <property type="match status" value="1"/>
</dbReference>